<evidence type="ECO:0000256" key="4">
    <source>
        <dbReference type="PROSITE-ProRule" id="PRU00335"/>
    </source>
</evidence>
<dbReference type="InterPro" id="IPR001647">
    <property type="entry name" value="HTH_TetR"/>
</dbReference>
<keyword evidence="3" id="KW-0804">Transcription</keyword>
<dbReference type="PANTHER" id="PTHR30055">
    <property type="entry name" value="HTH-TYPE TRANSCRIPTIONAL REGULATOR RUTR"/>
    <property type="match status" value="1"/>
</dbReference>
<dbReference type="GO" id="GO:0003700">
    <property type="term" value="F:DNA-binding transcription factor activity"/>
    <property type="evidence" value="ECO:0007669"/>
    <property type="project" value="TreeGrafter"/>
</dbReference>
<evidence type="ECO:0000256" key="2">
    <source>
        <dbReference type="ARBA" id="ARBA00023125"/>
    </source>
</evidence>
<feature type="domain" description="HTH tetR-type" evidence="5">
    <location>
        <begin position="16"/>
        <end position="76"/>
    </location>
</feature>
<organism evidence="6 7">
    <name type="scientific">Actinocorallia herbida</name>
    <dbReference type="NCBI Taxonomy" id="58109"/>
    <lineage>
        <taxon>Bacteria</taxon>
        <taxon>Bacillati</taxon>
        <taxon>Actinomycetota</taxon>
        <taxon>Actinomycetes</taxon>
        <taxon>Streptosporangiales</taxon>
        <taxon>Thermomonosporaceae</taxon>
        <taxon>Actinocorallia</taxon>
    </lineage>
</organism>
<dbReference type="PRINTS" id="PR00455">
    <property type="entry name" value="HTHTETR"/>
</dbReference>
<dbReference type="SUPFAM" id="SSF46689">
    <property type="entry name" value="Homeodomain-like"/>
    <property type="match status" value="1"/>
</dbReference>
<dbReference type="Pfam" id="PF00440">
    <property type="entry name" value="TetR_N"/>
    <property type="match status" value="1"/>
</dbReference>
<reference evidence="6 7" key="1">
    <citation type="submission" date="2018-11" db="EMBL/GenBank/DDBJ databases">
        <title>Sequencing the genomes of 1000 actinobacteria strains.</title>
        <authorList>
            <person name="Klenk H.-P."/>
        </authorList>
    </citation>
    <scope>NUCLEOTIDE SEQUENCE [LARGE SCALE GENOMIC DNA]</scope>
    <source>
        <strain evidence="6 7">DSM 44254</strain>
    </source>
</reference>
<dbReference type="EMBL" id="RJKE01000001">
    <property type="protein sequence ID" value="ROO85327.1"/>
    <property type="molecule type" value="Genomic_DNA"/>
</dbReference>
<dbReference type="InterPro" id="IPR050109">
    <property type="entry name" value="HTH-type_TetR-like_transc_reg"/>
</dbReference>
<dbReference type="Proteomes" id="UP000272400">
    <property type="component" value="Unassembled WGS sequence"/>
</dbReference>
<dbReference type="PANTHER" id="PTHR30055:SF234">
    <property type="entry name" value="HTH-TYPE TRANSCRIPTIONAL REGULATOR BETI"/>
    <property type="match status" value="1"/>
</dbReference>
<keyword evidence="2 4" id="KW-0238">DNA-binding</keyword>
<dbReference type="GO" id="GO:0000976">
    <property type="term" value="F:transcription cis-regulatory region binding"/>
    <property type="evidence" value="ECO:0007669"/>
    <property type="project" value="TreeGrafter"/>
</dbReference>
<dbReference type="InterPro" id="IPR009057">
    <property type="entry name" value="Homeodomain-like_sf"/>
</dbReference>
<sequence length="202" mass="22403">MSVLREGPSRRDAQRVETRQRVFEAALAEFRRAGAASADIGAIATAAGVARGTFYFHFPTKEHVLAEVVRREERRVADGLTRFLTAPHGLGDVLGEVVRLVLATERRVGKTLFKDVLALYFSPSRPDIDEWDGHPVMVMIIEEIAQARARGEVREEADPAHSGYFFFLGLYALLATIREAKAVRAGLLAEFITATLRGLEPR</sequence>
<dbReference type="RefSeq" id="WP_123664849.1">
    <property type="nucleotide sequence ID" value="NZ_RJKE01000001.1"/>
</dbReference>
<comment type="caution">
    <text evidence="6">The sequence shown here is derived from an EMBL/GenBank/DDBJ whole genome shotgun (WGS) entry which is preliminary data.</text>
</comment>
<accession>A0A3N1CVL2</accession>
<keyword evidence="1" id="KW-0805">Transcription regulation</keyword>
<evidence type="ECO:0000313" key="6">
    <source>
        <dbReference type="EMBL" id="ROO85327.1"/>
    </source>
</evidence>
<dbReference type="PROSITE" id="PS50977">
    <property type="entry name" value="HTH_TETR_2"/>
    <property type="match status" value="1"/>
</dbReference>
<evidence type="ECO:0000256" key="1">
    <source>
        <dbReference type="ARBA" id="ARBA00023015"/>
    </source>
</evidence>
<evidence type="ECO:0000259" key="5">
    <source>
        <dbReference type="PROSITE" id="PS50977"/>
    </source>
</evidence>
<protein>
    <submittedName>
        <fullName evidence="6">TetR family transcriptional regulator</fullName>
    </submittedName>
</protein>
<proteinExistence type="predicted"/>
<name>A0A3N1CVL2_9ACTN</name>
<dbReference type="Gene3D" id="1.10.357.10">
    <property type="entry name" value="Tetracycline Repressor, domain 2"/>
    <property type="match status" value="1"/>
</dbReference>
<evidence type="ECO:0000256" key="3">
    <source>
        <dbReference type="ARBA" id="ARBA00023163"/>
    </source>
</evidence>
<evidence type="ECO:0000313" key="7">
    <source>
        <dbReference type="Proteomes" id="UP000272400"/>
    </source>
</evidence>
<feature type="DNA-binding region" description="H-T-H motif" evidence="4">
    <location>
        <begin position="39"/>
        <end position="58"/>
    </location>
</feature>
<dbReference type="AlphaFoldDB" id="A0A3N1CVL2"/>
<gene>
    <name evidence="6" type="ORF">EDD29_2870</name>
</gene>
<dbReference type="OrthoDB" id="4544397at2"/>
<keyword evidence="7" id="KW-1185">Reference proteome</keyword>